<evidence type="ECO:0008006" key="4">
    <source>
        <dbReference type="Google" id="ProtNLM"/>
    </source>
</evidence>
<feature type="region of interest" description="Disordered" evidence="1">
    <location>
        <begin position="415"/>
        <end position="442"/>
    </location>
</feature>
<protein>
    <recommendedName>
        <fullName evidence="4">Alpha/beta hydrolase family protein</fullName>
    </recommendedName>
</protein>
<dbReference type="EMBL" id="LT629776">
    <property type="protein sequence ID" value="SDR80598.1"/>
    <property type="molecule type" value="Genomic_DNA"/>
</dbReference>
<name>A0A1H1M170_9CELL</name>
<dbReference type="InterPro" id="IPR029058">
    <property type="entry name" value="AB_hydrolase_fold"/>
</dbReference>
<evidence type="ECO:0000313" key="3">
    <source>
        <dbReference type="Proteomes" id="UP000185663"/>
    </source>
</evidence>
<dbReference type="STRING" id="545619.SAMN04489860_0107"/>
<dbReference type="AlphaFoldDB" id="A0A1H1M170"/>
<feature type="compositionally biased region" description="Basic and acidic residues" evidence="1">
    <location>
        <begin position="418"/>
        <end position="436"/>
    </location>
</feature>
<evidence type="ECO:0000313" key="2">
    <source>
        <dbReference type="EMBL" id="SDR80598.1"/>
    </source>
</evidence>
<accession>A0A1H1M170</accession>
<dbReference type="RefSeq" id="WP_083371170.1">
    <property type="nucleotide sequence ID" value="NZ_LT629776.1"/>
</dbReference>
<dbReference type="Gene3D" id="3.40.50.1820">
    <property type="entry name" value="alpha/beta hydrolase"/>
    <property type="match status" value="1"/>
</dbReference>
<dbReference type="Proteomes" id="UP000185663">
    <property type="component" value="Chromosome I"/>
</dbReference>
<sequence>MSDLLVDTCRIRSDADRVRDLAATVDGMVAPLVTAAVSLRSTPWGGLGAWDEPFLAVRAAQVAGEVEAATGLVRLLAGDLAALAGDADAAAGEFEAADAGLAVDLRSVMVWTAPVHEPFVGSLALTVAGPHVPGLPGGLAALFGAGGSVGGAVGSVADSLARLTGLRRRAYADDPRVEVVERDVLPAPRTAVEALHGVQRVSEEQHGASLVAVQELRAAGGSSRWLVSVPGTNTYSASTFGWHQNFELMSADAAERESADSVVVIREAMDRAGVGPQDDVMLVGHSQGGLAAAVVAASDPRVTRLVTAGSPVAGHRLPERVRSLHVEVPGEIVTALDGRRNPATPGRVTVGGAADLTVGAASDVIPHGVGYHAAALEAALADRRRDDETSAALRTVDAEIEDFLDAELVGQAVIESRLVPEQHPVEPTDEPRDPPREPGTAP</sequence>
<keyword evidence="3" id="KW-1185">Reference proteome</keyword>
<dbReference type="SUPFAM" id="SSF53474">
    <property type="entry name" value="alpha/beta-Hydrolases"/>
    <property type="match status" value="1"/>
</dbReference>
<dbReference type="eggNOG" id="COG1075">
    <property type="taxonomic scope" value="Bacteria"/>
</dbReference>
<dbReference type="OrthoDB" id="5095936at2"/>
<reference evidence="2 3" key="1">
    <citation type="submission" date="2016-10" db="EMBL/GenBank/DDBJ databases">
        <authorList>
            <person name="de Groot N.N."/>
        </authorList>
    </citation>
    <scope>NUCLEOTIDE SEQUENCE [LARGE SCALE GENOMIC DNA]</scope>
    <source>
        <strain evidence="2 3">DSM 22126</strain>
    </source>
</reference>
<organism evidence="2 3">
    <name type="scientific">Paraoerskovia marina</name>
    <dbReference type="NCBI Taxonomy" id="545619"/>
    <lineage>
        <taxon>Bacteria</taxon>
        <taxon>Bacillati</taxon>
        <taxon>Actinomycetota</taxon>
        <taxon>Actinomycetes</taxon>
        <taxon>Micrococcales</taxon>
        <taxon>Cellulomonadaceae</taxon>
        <taxon>Paraoerskovia</taxon>
    </lineage>
</organism>
<gene>
    <name evidence="2" type="ORF">SAMN04489860_0107</name>
</gene>
<evidence type="ECO:0000256" key="1">
    <source>
        <dbReference type="SAM" id="MobiDB-lite"/>
    </source>
</evidence>
<proteinExistence type="predicted"/>